<feature type="domain" description="ABC transporter" evidence="11">
    <location>
        <begin position="1087"/>
        <end position="1313"/>
    </location>
</feature>
<feature type="transmembrane region" description="Helical" evidence="10">
    <location>
        <begin position="77"/>
        <end position="98"/>
    </location>
</feature>
<evidence type="ECO:0000256" key="9">
    <source>
        <dbReference type="ARBA" id="ARBA00023136"/>
    </source>
</evidence>
<dbReference type="InterPro" id="IPR044746">
    <property type="entry name" value="ABCC_6TM_D1"/>
</dbReference>
<evidence type="ECO:0000256" key="8">
    <source>
        <dbReference type="ARBA" id="ARBA00022989"/>
    </source>
</evidence>
<dbReference type="InterPro" id="IPR003439">
    <property type="entry name" value="ABC_transporter-like_ATP-bd"/>
</dbReference>
<feature type="transmembrane region" description="Helical" evidence="10">
    <location>
        <begin position="221"/>
        <end position="242"/>
    </location>
</feature>
<dbReference type="PROSITE" id="PS00211">
    <property type="entry name" value="ABC_TRANSPORTER_1"/>
    <property type="match status" value="1"/>
</dbReference>
<dbReference type="InterPro" id="IPR036640">
    <property type="entry name" value="ABC1_TM_sf"/>
</dbReference>
<organism evidence="13 14">
    <name type="scientific">Adiantum capillus-veneris</name>
    <name type="common">Maidenhair fern</name>
    <dbReference type="NCBI Taxonomy" id="13818"/>
    <lineage>
        <taxon>Eukaryota</taxon>
        <taxon>Viridiplantae</taxon>
        <taxon>Streptophyta</taxon>
        <taxon>Embryophyta</taxon>
        <taxon>Tracheophyta</taxon>
        <taxon>Polypodiopsida</taxon>
        <taxon>Polypodiidae</taxon>
        <taxon>Polypodiales</taxon>
        <taxon>Pteridineae</taxon>
        <taxon>Pteridaceae</taxon>
        <taxon>Vittarioideae</taxon>
        <taxon>Adiantum</taxon>
    </lineage>
</organism>
<evidence type="ECO:0000259" key="12">
    <source>
        <dbReference type="PROSITE" id="PS50929"/>
    </source>
</evidence>
<dbReference type="GO" id="GO:0016887">
    <property type="term" value="F:ATP hydrolysis activity"/>
    <property type="evidence" value="ECO:0007669"/>
    <property type="project" value="InterPro"/>
</dbReference>
<dbReference type="Pfam" id="PF00005">
    <property type="entry name" value="ABC_tran"/>
    <property type="match status" value="2"/>
</dbReference>
<dbReference type="InterPro" id="IPR050173">
    <property type="entry name" value="ABC_transporter_C-like"/>
</dbReference>
<dbReference type="InterPro" id="IPR027417">
    <property type="entry name" value="P-loop_NTPase"/>
</dbReference>
<dbReference type="SUPFAM" id="SSF90123">
    <property type="entry name" value="ABC transporter transmembrane region"/>
    <property type="match status" value="2"/>
</dbReference>
<keyword evidence="4" id="KW-0150">Chloroplast</keyword>
<comment type="subcellular location">
    <subcellularLocation>
        <location evidence="1">Membrane</location>
        <topology evidence="1">Multi-pass membrane protein</topology>
    </subcellularLocation>
</comment>
<keyword evidence="3" id="KW-0813">Transport</keyword>
<keyword evidence="14" id="KW-1185">Reference proteome</keyword>
<keyword evidence="9 10" id="KW-0472">Membrane</keyword>
<sequence>MASPELHASLPSLLTWHWITPLVQLGNQKILQKEDLYELIPEDKAVACEELWRKAIAGDQQEISVWVTLFRSLGRPYFMAALWKPVWLAAVLLQVYVLRALVHLVETRSRNIPWWRGWLLISTMFIAVIVQSIAQNNLFSLCQRLSMRARSMINMAISDKLLSMNLAVANEVINEGRLLNLISNDTQKLVDAGGNFHFAWFSLVEILVVSAFIIAEAGVSGVPGVVLVLLCQPIPILMSCIVGRSRLRAIRYTDERVRLLGELVAGIKTVKLNGWTRSFLQLMVEIRNKEIYWIKTSLCLKFLILTLKDSVVPIASMSIFWTYARLYGHLTASMSFSVLALLGILARVFNFAPTGIQYAGEAVTAVRRVQSFLSTPVISQHSDKDKVSCVQPEAAICVSKGLFSWGMPEVRDEKFLSRAMSTGSLEPVLKDIDFNVQRGQLIGITGPVGSGKSSLLLSLIGETNLLQGMYLVEKPIAYVSQQPWIFNDTIRNNILIGCKYNALYYHKVLAACGLDYDISRLAASDYTEIGDRGLNLSGGQKARIGLARACYSSAPVVLLDDPFAAVDALTAFHIIQHVLCGILQGRTIVLTTQDPIVLDHCNEIFMMDAGVLQSIDRKRPVSDILKITAENLKQNVGCGPCPLSTCHMLQEQRLAMPMELQNCTAIVHRSEGGHSEKLDSSLLDYQFQVKSPSLAQQNDVKKVESNMPLDLRSQDGTLFLLNKCEALTHIEDQQQCIGDNSCGALTVKEDRIEGIVTWTTLKTYVRACRYSTFVLVMGTFLCTQAARVMLTYWLAVWADGIYHFKLEEYAGIYVCIIGGATLLSATRSYGFSHITSVAANTLHNAMAKGMLNSPLSFFEQNLSGRLLNRFSKDQACIDELLPNTAQSMLENLVGSVGSIAIIAVLVPWFLLALPPFVVVLFYFQRRYAAVSRELKRLDGISRSPISVHFIETLQGLTSIRAYCVEETIHMRLANLLDGNNSANILYQHLSRWLSFRLDLAAAVCVTVTALLVVLLHDHIAPGIAGVILVQSLQLTGLFQYGVRMAADTENHFTSVERVCAFAELKQEGRLGSPFGLISDDWPNLGGIFFLNYTMAYREDLAPVLNKVTLEVRPKEKIGILGRTGAGKSSLVHALFRLVENSACSGSIFIDGIDIKCAGLDDLRQRLSIVPQDPVLFKETIKLNLDPFKRHTDGEVFKALKAVQLFSKIQSLDKGLYAVAGGGGTSFSVGECQLLCLARAILRRSRILVLDEATSAIDKDVDALIQVVLRKHFQSCTVLSIAHRASTVQHCDRFLLLSPGGGIVELGNPQGSQAS</sequence>
<dbReference type="PROSITE" id="PS50893">
    <property type="entry name" value="ABC_TRANSPORTER_2"/>
    <property type="match status" value="2"/>
</dbReference>
<evidence type="ECO:0000256" key="4">
    <source>
        <dbReference type="ARBA" id="ARBA00022528"/>
    </source>
</evidence>
<dbReference type="SUPFAM" id="SSF52540">
    <property type="entry name" value="P-loop containing nucleoside triphosphate hydrolases"/>
    <property type="match status" value="2"/>
</dbReference>
<name>A0A9D4U6I8_ADICA</name>
<dbReference type="FunFam" id="3.40.50.300:FF:000163">
    <property type="entry name" value="Multidrug resistance-associated protein member 4"/>
    <property type="match status" value="1"/>
</dbReference>
<evidence type="ECO:0000256" key="5">
    <source>
        <dbReference type="ARBA" id="ARBA00022692"/>
    </source>
</evidence>
<evidence type="ECO:0000259" key="11">
    <source>
        <dbReference type="PROSITE" id="PS50893"/>
    </source>
</evidence>
<keyword evidence="7" id="KW-0067">ATP-binding</keyword>
<reference evidence="13" key="1">
    <citation type="submission" date="2021-01" db="EMBL/GenBank/DDBJ databases">
        <title>Adiantum capillus-veneris genome.</title>
        <authorList>
            <person name="Fang Y."/>
            <person name="Liao Q."/>
        </authorList>
    </citation>
    <scope>NUCLEOTIDE SEQUENCE</scope>
    <source>
        <strain evidence="13">H3</strain>
        <tissue evidence="13">Leaf</tissue>
    </source>
</reference>
<dbReference type="CDD" id="cd18580">
    <property type="entry name" value="ABC_6TM_ABCC_D2"/>
    <property type="match status" value="1"/>
</dbReference>
<keyword evidence="8 10" id="KW-1133">Transmembrane helix</keyword>
<dbReference type="InterPro" id="IPR003593">
    <property type="entry name" value="AAA+_ATPase"/>
</dbReference>
<evidence type="ECO:0000256" key="10">
    <source>
        <dbReference type="SAM" id="Phobius"/>
    </source>
</evidence>
<protein>
    <submittedName>
        <fullName evidence="13">Uncharacterized protein</fullName>
    </submittedName>
</protein>
<proteinExistence type="inferred from homology"/>
<dbReference type="Gene3D" id="1.20.1560.10">
    <property type="entry name" value="ABC transporter type 1, transmembrane domain"/>
    <property type="match status" value="2"/>
</dbReference>
<dbReference type="GO" id="GO:0016020">
    <property type="term" value="C:membrane"/>
    <property type="evidence" value="ECO:0007669"/>
    <property type="project" value="UniProtKB-SubCell"/>
</dbReference>
<gene>
    <name evidence="13" type="ORF">GOP47_0022937</name>
</gene>
<dbReference type="EMBL" id="JABFUD020000022">
    <property type="protein sequence ID" value="KAI5062398.1"/>
    <property type="molecule type" value="Genomic_DNA"/>
</dbReference>
<dbReference type="InterPro" id="IPR017871">
    <property type="entry name" value="ABC_transporter-like_CS"/>
</dbReference>
<comment type="similarity">
    <text evidence="2">Belongs to the ABC transporter superfamily. ABCC family. Conjugate transporter (TC 3.A.1.208) subfamily.</text>
</comment>
<feature type="domain" description="ABC transmembrane type-1" evidence="12">
    <location>
        <begin position="774"/>
        <end position="1050"/>
    </location>
</feature>
<accession>A0A9D4U6I8</accession>
<evidence type="ECO:0000256" key="6">
    <source>
        <dbReference type="ARBA" id="ARBA00022741"/>
    </source>
</evidence>
<dbReference type="CDD" id="cd03244">
    <property type="entry name" value="ABCC_MRP_domain2"/>
    <property type="match status" value="1"/>
</dbReference>
<feature type="transmembrane region" description="Helical" evidence="10">
    <location>
        <begin position="997"/>
        <end position="1016"/>
    </location>
</feature>
<dbReference type="FunFam" id="1.20.1560.10:FF:000010">
    <property type="entry name" value="Multidrug resistance-associated ABC transporter"/>
    <property type="match status" value="1"/>
</dbReference>
<feature type="transmembrane region" description="Helical" evidence="10">
    <location>
        <begin position="198"/>
        <end position="215"/>
    </location>
</feature>
<evidence type="ECO:0000256" key="2">
    <source>
        <dbReference type="ARBA" id="ARBA00009726"/>
    </source>
</evidence>
<dbReference type="GO" id="GO:0005524">
    <property type="term" value="F:ATP binding"/>
    <property type="evidence" value="ECO:0007669"/>
    <property type="project" value="UniProtKB-KW"/>
</dbReference>
<feature type="domain" description="ABC transporter" evidence="11">
    <location>
        <begin position="410"/>
        <end position="634"/>
    </location>
</feature>
<evidence type="ECO:0000256" key="7">
    <source>
        <dbReference type="ARBA" id="ARBA00022840"/>
    </source>
</evidence>
<dbReference type="Gene3D" id="3.40.50.300">
    <property type="entry name" value="P-loop containing nucleotide triphosphate hydrolases"/>
    <property type="match status" value="2"/>
</dbReference>
<feature type="domain" description="ABC transmembrane type-1" evidence="12">
    <location>
        <begin position="88"/>
        <end position="361"/>
    </location>
</feature>
<evidence type="ECO:0000313" key="14">
    <source>
        <dbReference type="Proteomes" id="UP000886520"/>
    </source>
</evidence>
<dbReference type="CDD" id="cd18579">
    <property type="entry name" value="ABC_6TM_ABCC_D1"/>
    <property type="match status" value="1"/>
</dbReference>
<feature type="transmembrane region" description="Helical" evidence="10">
    <location>
        <begin position="899"/>
        <end position="923"/>
    </location>
</feature>
<dbReference type="Proteomes" id="UP000886520">
    <property type="component" value="Chromosome 22"/>
</dbReference>
<feature type="transmembrane region" description="Helical" evidence="10">
    <location>
        <begin position="330"/>
        <end position="349"/>
    </location>
</feature>
<keyword evidence="4" id="KW-0934">Plastid</keyword>
<feature type="transmembrane region" description="Helical" evidence="10">
    <location>
        <begin position="118"/>
        <end position="142"/>
    </location>
</feature>
<comment type="caution">
    <text evidence="13">The sequence shown here is derived from an EMBL/GenBank/DDBJ whole genome shotgun (WGS) entry which is preliminary data.</text>
</comment>
<keyword evidence="5 10" id="KW-0812">Transmembrane</keyword>
<dbReference type="GO" id="GO:0140359">
    <property type="term" value="F:ABC-type transporter activity"/>
    <property type="evidence" value="ECO:0007669"/>
    <property type="project" value="InterPro"/>
</dbReference>
<dbReference type="InterPro" id="IPR044726">
    <property type="entry name" value="ABCC_6TM_D2"/>
</dbReference>
<keyword evidence="6" id="KW-0547">Nucleotide-binding</keyword>
<dbReference type="PANTHER" id="PTHR24223:SF401">
    <property type="entry name" value="ATP-BINDING CASSETTE TRANSPORTER SUBFAMILY C"/>
    <property type="match status" value="1"/>
</dbReference>
<dbReference type="InterPro" id="IPR011527">
    <property type="entry name" value="ABC1_TM_dom"/>
</dbReference>
<evidence type="ECO:0000256" key="1">
    <source>
        <dbReference type="ARBA" id="ARBA00004141"/>
    </source>
</evidence>
<evidence type="ECO:0000313" key="13">
    <source>
        <dbReference type="EMBL" id="KAI5062398.1"/>
    </source>
</evidence>
<dbReference type="OrthoDB" id="6500128at2759"/>
<dbReference type="Pfam" id="PF00664">
    <property type="entry name" value="ABC_membrane"/>
    <property type="match status" value="2"/>
</dbReference>
<feature type="transmembrane region" description="Helical" evidence="10">
    <location>
        <begin position="772"/>
        <end position="795"/>
    </location>
</feature>
<evidence type="ECO:0000256" key="3">
    <source>
        <dbReference type="ARBA" id="ARBA00022448"/>
    </source>
</evidence>
<dbReference type="PANTHER" id="PTHR24223">
    <property type="entry name" value="ATP-BINDING CASSETTE SUB-FAMILY C"/>
    <property type="match status" value="1"/>
</dbReference>
<dbReference type="PROSITE" id="PS50929">
    <property type="entry name" value="ABC_TM1F"/>
    <property type="match status" value="2"/>
</dbReference>
<dbReference type="SMART" id="SM00382">
    <property type="entry name" value="AAA"/>
    <property type="match status" value="2"/>
</dbReference>